<name>A0ABX8N1K2_9PSED</name>
<sequence>MIERINPGPRASQMVLIDGRIETSGIVALAPQGDIAAQTRCVLAQLEQWLAQVGAGKHNISRVQIWLADMAEFAAMNAVYDAWVGDQPPVRACVGAALAAPEYRIEIQAFGQR</sequence>
<evidence type="ECO:0000313" key="2">
    <source>
        <dbReference type="Proteomes" id="UP001046350"/>
    </source>
</evidence>
<dbReference type="PANTHER" id="PTHR47328:SF1">
    <property type="entry name" value="RUTC FAMILY PROTEIN YOAB"/>
    <property type="match status" value="1"/>
</dbReference>
<dbReference type="CDD" id="cd06150">
    <property type="entry name" value="YjgF_YER057c_UK114_like_2"/>
    <property type="match status" value="1"/>
</dbReference>
<dbReference type="Pfam" id="PF01042">
    <property type="entry name" value="Ribonuc_L-PSP"/>
    <property type="match status" value="1"/>
</dbReference>
<keyword evidence="2" id="KW-1185">Reference proteome</keyword>
<evidence type="ECO:0000313" key="1">
    <source>
        <dbReference type="EMBL" id="QXH49287.1"/>
    </source>
</evidence>
<dbReference type="InterPro" id="IPR019897">
    <property type="entry name" value="RidA_CS"/>
</dbReference>
<reference evidence="1" key="1">
    <citation type="journal article" date="2021" name="Microorganisms">
        <title>The Ever-Expanding Pseudomonas Genus: Description of 43 New Species and Partition of the Pseudomonas putida Group.</title>
        <authorList>
            <person name="Girard L."/>
            <person name="Lood C."/>
            <person name="Hofte M."/>
            <person name="Vandamme P."/>
            <person name="Rokni-Zadeh H."/>
            <person name="van Noort V."/>
            <person name="Lavigne R."/>
            <person name="De Mot R."/>
        </authorList>
    </citation>
    <scope>NUCLEOTIDE SEQUENCE</scope>
    <source>
        <strain evidence="1">COW40</strain>
    </source>
</reference>
<dbReference type="Proteomes" id="UP001046350">
    <property type="component" value="Chromosome"/>
</dbReference>
<dbReference type="InterPro" id="IPR006175">
    <property type="entry name" value="YjgF/YER057c/UK114"/>
</dbReference>
<dbReference type="PROSITE" id="PS01094">
    <property type="entry name" value="UPF0076"/>
    <property type="match status" value="1"/>
</dbReference>
<dbReference type="PANTHER" id="PTHR47328">
    <property type="match status" value="1"/>
</dbReference>
<proteinExistence type="predicted"/>
<dbReference type="InterPro" id="IPR035709">
    <property type="entry name" value="YoaB-like"/>
</dbReference>
<dbReference type="EMBL" id="CP077076">
    <property type="protein sequence ID" value="QXH49287.1"/>
    <property type="molecule type" value="Genomic_DNA"/>
</dbReference>
<organism evidence="1 2">
    <name type="scientific">Pseudomonas fakonensis</name>
    <dbReference type="NCBI Taxonomy" id="2842355"/>
    <lineage>
        <taxon>Bacteria</taxon>
        <taxon>Pseudomonadati</taxon>
        <taxon>Pseudomonadota</taxon>
        <taxon>Gammaproteobacteria</taxon>
        <taxon>Pseudomonadales</taxon>
        <taxon>Pseudomonadaceae</taxon>
        <taxon>Pseudomonas</taxon>
    </lineage>
</organism>
<accession>A0ABX8N1K2</accession>
<protein>
    <submittedName>
        <fullName evidence="1">RidA family protein</fullName>
    </submittedName>
</protein>
<dbReference type="RefSeq" id="WP_217838909.1">
    <property type="nucleotide sequence ID" value="NZ_CP077076.1"/>
</dbReference>
<gene>
    <name evidence="1" type="ORF">KSS94_15130</name>
</gene>